<dbReference type="PANTHER" id="PTHR32419:SF6">
    <property type="entry name" value="GLUTATHIONE S-TRANSFERASE OMEGA-LIKE 1-RELATED"/>
    <property type="match status" value="1"/>
</dbReference>
<dbReference type="PROSITE" id="PS50405">
    <property type="entry name" value="GST_CTER"/>
    <property type="match status" value="1"/>
</dbReference>
<dbReference type="InterPro" id="IPR036249">
    <property type="entry name" value="Thioredoxin-like_sf"/>
</dbReference>
<protein>
    <recommendedName>
        <fullName evidence="1">GST C-terminal domain-containing protein</fullName>
    </recommendedName>
</protein>
<name>A0ABR3J038_9AGAR</name>
<evidence type="ECO:0000259" key="1">
    <source>
        <dbReference type="PROSITE" id="PS50405"/>
    </source>
</evidence>
<dbReference type="InterPro" id="IPR040079">
    <property type="entry name" value="Glutathione_S-Trfase"/>
</dbReference>
<evidence type="ECO:0000313" key="2">
    <source>
        <dbReference type="EMBL" id="KAL0948963.1"/>
    </source>
</evidence>
<dbReference type="InterPro" id="IPR016639">
    <property type="entry name" value="GST_Omega/GSH"/>
</dbReference>
<dbReference type="SFLD" id="SFLDG01206">
    <property type="entry name" value="Xi.1"/>
    <property type="match status" value="1"/>
</dbReference>
<dbReference type="SUPFAM" id="SSF47616">
    <property type="entry name" value="GST C-terminal domain-like"/>
    <property type="match status" value="1"/>
</dbReference>
<dbReference type="Proteomes" id="UP001556367">
    <property type="component" value="Unassembled WGS sequence"/>
</dbReference>
<proteinExistence type="predicted"/>
<dbReference type="SUPFAM" id="SSF52833">
    <property type="entry name" value="Thioredoxin-like"/>
    <property type="match status" value="1"/>
</dbReference>
<dbReference type="Gene3D" id="1.20.1050.10">
    <property type="match status" value="1"/>
</dbReference>
<dbReference type="Pfam" id="PF13410">
    <property type="entry name" value="GST_C_2"/>
    <property type="match status" value="1"/>
</dbReference>
<dbReference type="SFLD" id="SFLDG01148">
    <property type="entry name" value="Xi_(cytGST)"/>
    <property type="match status" value="1"/>
</dbReference>
<reference evidence="3" key="1">
    <citation type="submission" date="2024-06" db="EMBL/GenBank/DDBJ databases">
        <title>Multi-omics analyses provide insights into the biosynthesis of the anticancer antibiotic pleurotin in Hohenbuehelia grisea.</title>
        <authorList>
            <person name="Weaver J.A."/>
            <person name="Alberti F."/>
        </authorList>
    </citation>
    <scope>NUCLEOTIDE SEQUENCE [LARGE SCALE GENOMIC DNA]</scope>
    <source>
        <strain evidence="3">T-177</strain>
    </source>
</reference>
<dbReference type="InterPro" id="IPR036282">
    <property type="entry name" value="Glutathione-S-Trfase_C_sf"/>
</dbReference>
<dbReference type="PANTHER" id="PTHR32419">
    <property type="entry name" value="GLUTATHIONYL-HYDROQUINONE REDUCTASE"/>
    <property type="match status" value="1"/>
</dbReference>
<keyword evidence="3" id="KW-1185">Reference proteome</keyword>
<dbReference type="PIRSF" id="PIRSF015753">
    <property type="entry name" value="GST"/>
    <property type="match status" value="1"/>
</dbReference>
<dbReference type="EMBL" id="JASNQZ010000012">
    <property type="protein sequence ID" value="KAL0948963.1"/>
    <property type="molecule type" value="Genomic_DNA"/>
</dbReference>
<evidence type="ECO:0000313" key="3">
    <source>
        <dbReference type="Proteomes" id="UP001556367"/>
    </source>
</evidence>
<dbReference type="Pfam" id="PF13409">
    <property type="entry name" value="GST_N_2"/>
    <property type="match status" value="1"/>
</dbReference>
<comment type="caution">
    <text evidence="2">The sequence shown here is derived from an EMBL/GenBank/DDBJ whole genome shotgun (WGS) entry which is preliminary data.</text>
</comment>
<dbReference type="SFLD" id="SFLDS00019">
    <property type="entry name" value="Glutathione_Transferase_(cytos"/>
    <property type="match status" value="1"/>
</dbReference>
<dbReference type="InterPro" id="IPR004045">
    <property type="entry name" value="Glutathione_S-Trfase_N"/>
</dbReference>
<sequence>MAVVDAKDLTKFKLEADGSVKRVKTMFRNTIEQGGKFEPEADRYVLYVSLACPWAHRTLIVRALKGLENIIAVVRTTPHMSTNGWPFASVDAFPGADVDPYNNADHVRDLYAKADPNHSGRPSVPVLWDTKHKTIVNNESAEIIRILNTAFNHLLPEKSANLDLFPPNLRDEIDEINAWIYDTINDGVYKSGFAAAQEVYEKAFERVFEGLDRVEAALKGKDYLIGDQLTEADVRLYVTIIRFDVVYHSCFKCNKTTIRDGYPEIHRWLRQLYWNNEAFKSTTNFDHIKHHYWWSLFMINANRIVPVGPIPSIHPLWCDELM</sequence>
<dbReference type="Gene3D" id="3.40.30.10">
    <property type="entry name" value="Glutaredoxin"/>
    <property type="match status" value="1"/>
</dbReference>
<feature type="domain" description="GST C-terminal" evidence="1">
    <location>
        <begin position="166"/>
        <end position="292"/>
    </location>
</feature>
<gene>
    <name evidence="2" type="ORF">HGRIS_009066</name>
</gene>
<dbReference type="InterPro" id="IPR010987">
    <property type="entry name" value="Glutathione-S-Trfase_C-like"/>
</dbReference>
<dbReference type="CDD" id="cd03190">
    <property type="entry name" value="GST_C_Omega_like"/>
    <property type="match status" value="1"/>
</dbReference>
<accession>A0ABR3J038</accession>
<organism evidence="2 3">
    <name type="scientific">Hohenbuehelia grisea</name>
    <dbReference type="NCBI Taxonomy" id="104357"/>
    <lineage>
        <taxon>Eukaryota</taxon>
        <taxon>Fungi</taxon>
        <taxon>Dikarya</taxon>
        <taxon>Basidiomycota</taxon>
        <taxon>Agaricomycotina</taxon>
        <taxon>Agaricomycetes</taxon>
        <taxon>Agaricomycetidae</taxon>
        <taxon>Agaricales</taxon>
        <taxon>Pleurotineae</taxon>
        <taxon>Pleurotaceae</taxon>
        <taxon>Hohenbuehelia</taxon>
    </lineage>
</organism>
<dbReference type="InterPro" id="IPR047047">
    <property type="entry name" value="GST_Omega-like_C"/>
</dbReference>